<reference evidence="1 2" key="1">
    <citation type="submission" date="2017-02" db="EMBL/GenBank/DDBJ databases">
        <authorList>
            <person name="Peterson S.W."/>
        </authorList>
    </citation>
    <scope>NUCLEOTIDE SEQUENCE [LARGE SCALE GENOMIC DNA]</scope>
    <source>
        <strain evidence="1 2">DSM 25262</strain>
    </source>
</reference>
<accession>A0A1T5LNJ7</accession>
<evidence type="ECO:0000313" key="1">
    <source>
        <dbReference type="EMBL" id="SKC77550.1"/>
    </source>
</evidence>
<evidence type="ECO:0000313" key="2">
    <source>
        <dbReference type="Proteomes" id="UP000190961"/>
    </source>
</evidence>
<dbReference type="Proteomes" id="UP000190961">
    <property type="component" value="Unassembled WGS sequence"/>
</dbReference>
<gene>
    <name evidence="1" type="ORF">SAMN05660236_3605</name>
</gene>
<protein>
    <submittedName>
        <fullName evidence="1">Uncharacterized protein</fullName>
    </submittedName>
</protein>
<dbReference type="AlphaFoldDB" id="A0A1T5LNJ7"/>
<organism evidence="1 2">
    <name type="scientific">Ohtaekwangia koreensis</name>
    <dbReference type="NCBI Taxonomy" id="688867"/>
    <lineage>
        <taxon>Bacteria</taxon>
        <taxon>Pseudomonadati</taxon>
        <taxon>Bacteroidota</taxon>
        <taxon>Cytophagia</taxon>
        <taxon>Cytophagales</taxon>
        <taxon>Fulvivirgaceae</taxon>
        <taxon>Ohtaekwangia</taxon>
    </lineage>
</organism>
<dbReference type="EMBL" id="FUZU01000002">
    <property type="protein sequence ID" value="SKC77550.1"/>
    <property type="molecule type" value="Genomic_DNA"/>
</dbReference>
<sequence length="72" mass="8286">MLVSFNLYFRLKVTIYLLKVPGKKKFEHQHKLRITTYPFTNPGTYAAIISKYINIGTGHTLYTVGENDSLYG</sequence>
<dbReference type="STRING" id="688867.SAMN05660236_3605"/>
<proteinExistence type="predicted"/>
<name>A0A1T5LNJ7_9BACT</name>
<keyword evidence="2" id="KW-1185">Reference proteome</keyword>